<protein>
    <recommendedName>
        <fullName evidence="3">DUF2125 domain-containing protein</fullName>
    </recommendedName>
</protein>
<proteinExistence type="predicted"/>
<keyword evidence="2" id="KW-1185">Reference proteome</keyword>
<dbReference type="EMBL" id="WOSY01000002">
    <property type="protein sequence ID" value="NHN87646.1"/>
    <property type="molecule type" value="Genomic_DNA"/>
</dbReference>
<reference evidence="1 2" key="1">
    <citation type="journal article" date="2020" name="Int. J. Syst. Evol. Microbiol.">
        <title>Novel acetic acid bacteria from cider fermentations: Acetobacter conturbans sp. nov. and Acetobacter fallax sp. nov.</title>
        <authorList>
            <person name="Sombolestani A.S."/>
            <person name="Cleenwerck I."/>
            <person name="Cnockaert M."/>
            <person name="Borremans W."/>
            <person name="Wieme A.D."/>
            <person name="De Vuyst L."/>
            <person name="Vandamme P."/>
        </authorList>
    </citation>
    <scope>NUCLEOTIDE SEQUENCE [LARGE SCALE GENOMIC DNA]</scope>
    <source>
        <strain evidence="1 2">LMG 1627</strain>
    </source>
</reference>
<sequence length="284" mass="28545">MTLSGASSLHAATVPAGCASIHHDGADNGAAFDHVVVTFPGNGGTLTATHETLSGAGESATGLADASSVLLLAALVGHHNAACSQWLENEGNAAEAALQAGHGLNVSWSNVSARHATLRIALATTSLAISRQGSDAGASLSMTGVTTSGVEAPSMIPQSAQAVFSLPADELAGLMASTAGKLAQLPAVHVTIHSLTAKRDTVELSGNGRATLTGQNSSASASGHMEIKDLSSLIDKARQDSQTKIAAALIIARLVSHKSSGSNTWDVNWEGGILTVNGVPLPLK</sequence>
<dbReference type="Proteomes" id="UP000631653">
    <property type="component" value="Unassembled WGS sequence"/>
</dbReference>
<evidence type="ECO:0000313" key="2">
    <source>
        <dbReference type="Proteomes" id="UP000631653"/>
    </source>
</evidence>
<comment type="caution">
    <text evidence="1">The sequence shown here is derived from an EMBL/GenBank/DDBJ whole genome shotgun (WGS) entry which is preliminary data.</text>
</comment>
<accession>A0ABX0JVY9</accession>
<organism evidence="1 2">
    <name type="scientific">Acetobacter conturbans</name>
    <dbReference type="NCBI Taxonomy" id="1737472"/>
    <lineage>
        <taxon>Bacteria</taxon>
        <taxon>Pseudomonadati</taxon>
        <taxon>Pseudomonadota</taxon>
        <taxon>Alphaproteobacteria</taxon>
        <taxon>Acetobacterales</taxon>
        <taxon>Acetobacteraceae</taxon>
        <taxon>Acetobacter</taxon>
    </lineage>
</organism>
<evidence type="ECO:0008006" key="3">
    <source>
        <dbReference type="Google" id="ProtNLM"/>
    </source>
</evidence>
<evidence type="ECO:0000313" key="1">
    <source>
        <dbReference type="EMBL" id="NHN87646.1"/>
    </source>
</evidence>
<gene>
    <name evidence="1" type="ORF">GOB81_03240</name>
</gene>
<name>A0ABX0JVY9_9PROT</name>